<dbReference type="GO" id="GO:0140374">
    <property type="term" value="P:antiviral innate immune response"/>
    <property type="evidence" value="ECO:0007669"/>
    <property type="project" value="TreeGrafter"/>
</dbReference>
<dbReference type="GO" id="GO:0008270">
    <property type="term" value="F:zinc ion binding"/>
    <property type="evidence" value="ECO:0007669"/>
    <property type="project" value="TreeGrafter"/>
</dbReference>
<sequence length="396" mass="46193">MDMATLGNPGISYKTHYARLGHAAQNLIPRFLQEVLLYYENPRNIDYSCNKNYQLLCRLKSSDWTKIKDAVNKGSYQDFDIPLIYTILRNIHYTTLEPTNGWDSKIDPQPHQMKTGDDLERCRRRRNKIIHRGNTEVSDQELHDYFDEFGAIASRLQIICNKKNNEFVLEVEDLRNCSMDEDTERKYLEEIEEWRCRSLEYEKHISQLKEHLLERIPSLIKLRKYQEELAEIAVTGQNTIICVGTNAGKTYVAYHIIEDHLIKYPEGKIYKWDASLEGECEPFPSIVRRVTLFFCTPKSLCNHLDEKSKNKIPMDLFTLIVLDECHHVVRRNPFNEIMNYYRRHKFESESSMTPQVLGLTASPGTNRADDGFSAVQHLKCLMANMDVSKAVSCPKI</sequence>
<dbReference type="PANTHER" id="PTHR14074">
    <property type="entry name" value="HELICASE WITH DEATH DOMAIN-RELATED"/>
    <property type="match status" value="1"/>
</dbReference>
<dbReference type="Gene3D" id="3.40.50.300">
    <property type="entry name" value="P-loop containing nucleotide triphosphate hydrolases"/>
    <property type="match status" value="2"/>
</dbReference>
<dbReference type="GO" id="GO:0003677">
    <property type="term" value="F:DNA binding"/>
    <property type="evidence" value="ECO:0007669"/>
    <property type="project" value="InterPro"/>
</dbReference>
<name>A0A8S3PZ50_MYTED</name>
<organism evidence="2 3">
    <name type="scientific">Mytilus edulis</name>
    <name type="common">Blue mussel</name>
    <dbReference type="NCBI Taxonomy" id="6550"/>
    <lineage>
        <taxon>Eukaryota</taxon>
        <taxon>Metazoa</taxon>
        <taxon>Spiralia</taxon>
        <taxon>Lophotrochozoa</taxon>
        <taxon>Mollusca</taxon>
        <taxon>Bivalvia</taxon>
        <taxon>Autobranchia</taxon>
        <taxon>Pteriomorphia</taxon>
        <taxon>Mytilida</taxon>
        <taxon>Mytiloidea</taxon>
        <taxon>Mytilidae</taxon>
        <taxon>Mytilinae</taxon>
        <taxon>Mytilus</taxon>
    </lineage>
</organism>
<dbReference type="Proteomes" id="UP000683360">
    <property type="component" value="Unassembled WGS sequence"/>
</dbReference>
<dbReference type="Pfam" id="PF18738">
    <property type="entry name" value="HEPN_DZIP3"/>
    <property type="match status" value="1"/>
</dbReference>
<dbReference type="GO" id="GO:0005524">
    <property type="term" value="F:ATP binding"/>
    <property type="evidence" value="ECO:0007669"/>
    <property type="project" value="InterPro"/>
</dbReference>
<evidence type="ECO:0000259" key="1">
    <source>
        <dbReference type="PROSITE" id="PS51192"/>
    </source>
</evidence>
<dbReference type="PROSITE" id="PS51192">
    <property type="entry name" value="HELICASE_ATP_BIND_1"/>
    <property type="match status" value="1"/>
</dbReference>
<comment type="caution">
    <text evidence="2">The sequence shown here is derived from an EMBL/GenBank/DDBJ whole genome shotgun (WGS) entry which is preliminary data.</text>
</comment>
<dbReference type="InterPro" id="IPR006935">
    <property type="entry name" value="Helicase/UvrB_N"/>
</dbReference>
<dbReference type="EMBL" id="CAJPWZ010000281">
    <property type="protein sequence ID" value="CAG2188945.1"/>
    <property type="molecule type" value="Genomic_DNA"/>
</dbReference>
<keyword evidence="3" id="KW-1185">Reference proteome</keyword>
<dbReference type="PANTHER" id="PTHR14074:SF16">
    <property type="entry name" value="ANTIVIRAL INNATE IMMUNE RESPONSE RECEPTOR RIG-I"/>
    <property type="match status" value="1"/>
</dbReference>
<dbReference type="Pfam" id="PF04851">
    <property type="entry name" value="ResIII"/>
    <property type="match status" value="1"/>
</dbReference>
<evidence type="ECO:0000313" key="3">
    <source>
        <dbReference type="Proteomes" id="UP000683360"/>
    </source>
</evidence>
<proteinExistence type="predicted"/>
<accession>A0A8S3PZ50</accession>
<gene>
    <name evidence="2" type="ORF">MEDL_4344</name>
</gene>
<dbReference type="InterPro" id="IPR051363">
    <property type="entry name" value="RLR_Helicase"/>
</dbReference>
<dbReference type="SUPFAM" id="SSF52540">
    <property type="entry name" value="P-loop containing nucleoside triphosphate hydrolases"/>
    <property type="match status" value="1"/>
</dbReference>
<dbReference type="GO" id="GO:0002753">
    <property type="term" value="P:cytoplasmic pattern recognition receptor signaling pathway"/>
    <property type="evidence" value="ECO:0007669"/>
    <property type="project" value="TreeGrafter"/>
</dbReference>
<dbReference type="OrthoDB" id="416741at2759"/>
<reference evidence="2" key="1">
    <citation type="submission" date="2021-03" db="EMBL/GenBank/DDBJ databases">
        <authorList>
            <person name="Bekaert M."/>
        </authorList>
    </citation>
    <scope>NUCLEOTIDE SEQUENCE</scope>
</reference>
<dbReference type="InterPro" id="IPR014001">
    <property type="entry name" value="Helicase_ATP-bd"/>
</dbReference>
<dbReference type="AlphaFoldDB" id="A0A8S3PZ50"/>
<dbReference type="GO" id="GO:0005737">
    <property type="term" value="C:cytoplasm"/>
    <property type="evidence" value="ECO:0007669"/>
    <property type="project" value="TreeGrafter"/>
</dbReference>
<dbReference type="GO" id="GO:0003727">
    <property type="term" value="F:single-stranded RNA binding"/>
    <property type="evidence" value="ECO:0007669"/>
    <property type="project" value="TreeGrafter"/>
</dbReference>
<dbReference type="GO" id="GO:0016787">
    <property type="term" value="F:hydrolase activity"/>
    <property type="evidence" value="ECO:0007669"/>
    <property type="project" value="InterPro"/>
</dbReference>
<protein>
    <recommendedName>
        <fullName evidence="1">Helicase ATP-binding domain-containing protein</fullName>
    </recommendedName>
</protein>
<feature type="domain" description="Helicase ATP-binding" evidence="1">
    <location>
        <begin position="230"/>
        <end position="381"/>
    </location>
</feature>
<dbReference type="InterPro" id="IPR041249">
    <property type="entry name" value="HEPN_DZIP3"/>
</dbReference>
<dbReference type="SMART" id="SM00487">
    <property type="entry name" value="DEXDc"/>
    <property type="match status" value="1"/>
</dbReference>
<dbReference type="InterPro" id="IPR027417">
    <property type="entry name" value="P-loop_NTPase"/>
</dbReference>
<evidence type="ECO:0000313" key="2">
    <source>
        <dbReference type="EMBL" id="CAG2188945.1"/>
    </source>
</evidence>
<dbReference type="GO" id="GO:0003725">
    <property type="term" value="F:double-stranded RNA binding"/>
    <property type="evidence" value="ECO:0007669"/>
    <property type="project" value="TreeGrafter"/>
</dbReference>